<gene>
    <name evidence="1" type="ORF">llap_11947</name>
</gene>
<name>A0A2I0TVC1_LIMLA</name>
<dbReference type="OrthoDB" id="10056483at2759"/>
<evidence type="ECO:0000313" key="1">
    <source>
        <dbReference type="EMBL" id="PKU37747.1"/>
    </source>
</evidence>
<keyword evidence="2" id="KW-1185">Reference proteome</keyword>
<keyword evidence="1" id="KW-0695">RNA-directed DNA polymerase</keyword>
<dbReference type="GO" id="GO:0003964">
    <property type="term" value="F:RNA-directed DNA polymerase activity"/>
    <property type="evidence" value="ECO:0007669"/>
    <property type="project" value="UniProtKB-KW"/>
</dbReference>
<evidence type="ECO:0000313" key="2">
    <source>
        <dbReference type="Proteomes" id="UP000233556"/>
    </source>
</evidence>
<sequence length="94" mass="10825">MGARGRNFYTCAQNTKMCGMVDMLAGSDTIQRDLDRLERLACVNLMKFKQAKCKVLHFDHSNPKQKYRLDGQWIESIPEEKDLGVLVDEKLNMS</sequence>
<organism evidence="1 2">
    <name type="scientific">Limosa lapponica baueri</name>
    <dbReference type="NCBI Taxonomy" id="1758121"/>
    <lineage>
        <taxon>Eukaryota</taxon>
        <taxon>Metazoa</taxon>
        <taxon>Chordata</taxon>
        <taxon>Craniata</taxon>
        <taxon>Vertebrata</taxon>
        <taxon>Euteleostomi</taxon>
        <taxon>Archelosauria</taxon>
        <taxon>Archosauria</taxon>
        <taxon>Dinosauria</taxon>
        <taxon>Saurischia</taxon>
        <taxon>Theropoda</taxon>
        <taxon>Coelurosauria</taxon>
        <taxon>Aves</taxon>
        <taxon>Neognathae</taxon>
        <taxon>Neoaves</taxon>
        <taxon>Charadriiformes</taxon>
        <taxon>Scolopacidae</taxon>
        <taxon>Limosa</taxon>
    </lineage>
</organism>
<reference evidence="2" key="1">
    <citation type="submission" date="2017-11" db="EMBL/GenBank/DDBJ databases">
        <authorList>
            <person name="Lima N.C."/>
            <person name="Parody-Merino A.M."/>
            <person name="Battley P.F."/>
            <person name="Fidler A.E."/>
            <person name="Prosdocimi F."/>
        </authorList>
    </citation>
    <scope>NUCLEOTIDE SEQUENCE [LARGE SCALE GENOMIC DNA]</scope>
</reference>
<keyword evidence="1" id="KW-0548">Nucleotidyltransferase</keyword>
<dbReference type="PRINTS" id="PR01345">
    <property type="entry name" value="CERVTRCPTASE"/>
</dbReference>
<proteinExistence type="predicted"/>
<keyword evidence="1" id="KW-0808">Transferase</keyword>
<protein>
    <submittedName>
        <fullName evidence="1">Rna-directed dna polymerase from mobile element jockey-like</fullName>
    </submittedName>
</protein>
<dbReference type="Proteomes" id="UP000233556">
    <property type="component" value="Unassembled WGS sequence"/>
</dbReference>
<dbReference type="AlphaFoldDB" id="A0A2I0TVC1"/>
<dbReference type="EMBL" id="KZ507004">
    <property type="protein sequence ID" value="PKU37747.1"/>
    <property type="molecule type" value="Genomic_DNA"/>
</dbReference>
<reference evidence="2" key="2">
    <citation type="submission" date="2017-12" db="EMBL/GenBank/DDBJ databases">
        <title>Genome sequence of the Bar-tailed Godwit (Limosa lapponica baueri).</title>
        <authorList>
            <person name="Lima N.C.B."/>
            <person name="Parody-Merino A.M."/>
            <person name="Battley P.F."/>
            <person name="Fidler A.E."/>
            <person name="Prosdocimi F."/>
        </authorList>
    </citation>
    <scope>NUCLEOTIDE SEQUENCE [LARGE SCALE GENOMIC DNA]</scope>
</reference>
<accession>A0A2I0TVC1</accession>
<dbReference type="PANTHER" id="PTHR33332">
    <property type="entry name" value="REVERSE TRANSCRIPTASE DOMAIN-CONTAINING PROTEIN"/>
    <property type="match status" value="1"/>
</dbReference>